<organism evidence="2 3">
    <name type="scientific">Echria macrotheca</name>
    <dbReference type="NCBI Taxonomy" id="438768"/>
    <lineage>
        <taxon>Eukaryota</taxon>
        <taxon>Fungi</taxon>
        <taxon>Dikarya</taxon>
        <taxon>Ascomycota</taxon>
        <taxon>Pezizomycotina</taxon>
        <taxon>Sordariomycetes</taxon>
        <taxon>Sordariomycetidae</taxon>
        <taxon>Sordariales</taxon>
        <taxon>Schizotheciaceae</taxon>
        <taxon>Echria</taxon>
    </lineage>
</organism>
<comment type="caution">
    <text evidence="2">The sequence shown here is derived from an EMBL/GenBank/DDBJ whole genome shotgun (WGS) entry which is preliminary data.</text>
</comment>
<accession>A0AAJ0BN79</accession>
<feature type="region of interest" description="Disordered" evidence="1">
    <location>
        <begin position="1"/>
        <end position="80"/>
    </location>
</feature>
<evidence type="ECO:0000313" key="3">
    <source>
        <dbReference type="Proteomes" id="UP001239445"/>
    </source>
</evidence>
<feature type="compositionally biased region" description="Low complexity" evidence="1">
    <location>
        <begin position="36"/>
        <end position="61"/>
    </location>
</feature>
<evidence type="ECO:0000313" key="2">
    <source>
        <dbReference type="EMBL" id="KAK1760997.1"/>
    </source>
</evidence>
<feature type="compositionally biased region" description="Low complexity" evidence="1">
    <location>
        <begin position="1"/>
        <end position="10"/>
    </location>
</feature>
<dbReference type="Proteomes" id="UP001239445">
    <property type="component" value="Unassembled WGS sequence"/>
</dbReference>
<gene>
    <name evidence="2" type="ORF">QBC47DRAFT_396972</name>
</gene>
<dbReference type="EMBL" id="MU839827">
    <property type="protein sequence ID" value="KAK1760997.1"/>
    <property type="molecule type" value="Genomic_DNA"/>
</dbReference>
<dbReference type="AlphaFoldDB" id="A0AAJ0BN79"/>
<sequence>MSSRESYSFSPSPPSDIGTYSRSMLQHTKRQMEAVNSSNSSMHSTSPGSSSNNPTSAGTSAMPNGVASRGRNPSDYSYQT</sequence>
<name>A0AAJ0BN79_9PEZI</name>
<evidence type="ECO:0000256" key="1">
    <source>
        <dbReference type="SAM" id="MobiDB-lite"/>
    </source>
</evidence>
<protein>
    <submittedName>
        <fullName evidence="2">Uncharacterized protein</fullName>
    </submittedName>
</protein>
<proteinExistence type="predicted"/>
<reference evidence="2" key="1">
    <citation type="submission" date="2023-06" db="EMBL/GenBank/DDBJ databases">
        <title>Genome-scale phylogeny and comparative genomics of the fungal order Sordariales.</title>
        <authorList>
            <consortium name="Lawrence Berkeley National Laboratory"/>
            <person name="Hensen N."/>
            <person name="Bonometti L."/>
            <person name="Westerberg I."/>
            <person name="Brannstrom I.O."/>
            <person name="Guillou S."/>
            <person name="Cros-Aarteil S."/>
            <person name="Calhoun S."/>
            <person name="Haridas S."/>
            <person name="Kuo A."/>
            <person name="Mondo S."/>
            <person name="Pangilinan J."/>
            <person name="Riley R."/>
            <person name="Labutti K."/>
            <person name="Andreopoulos B."/>
            <person name="Lipzen A."/>
            <person name="Chen C."/>
            <person name="Yanf M."/>
            <person name="Daum C."/>
            <person name="Ng V."/>
            <person name="Clum A."/>
            <person name="Steindorff A."/>
            <person name="Ohm R."/>
            <person name="Martin F."/>
            <person name="Silar P."/>
            <person name="Natvig D."/>
            <person name="Lalanne C."/>
            <person name="Gautier V."/>
            <person name="Ament-Velasquez S.L."/>
            <person name="Kruys A."/>
            <person name="Hutchinson M.I."/>
            <person name="Powell A.J."/>
            <person name="Barry K."/>
            <person name="Miller A.N."/>
            <person name="Grigoriev I.V."/>
            <person name="Debuchy R."/>
            <person name="Gladieux P."/>
            <person name="Thoren M.H."/>
            <person name="Johannesson H."/>
        </authorList>
    </citation>
    <scope>NUCLEOTIDE SEQUENCE</scope>
    <source>
        <strain evidence="2">PSN4</strain>
    </source>
</reference>
<keyword evidence="3" id="KW-1185">Reference proteome</keyword>